<reference evidence="2" key="1">
    <citation type="submission" date="2025-08" db="UniProtKB">
        <authorList>
            <consortium name="Ensembl"/>
        </authorList>
    </citation>
    <scope>IDENTIFICATION</scope>
</reference>
<feature type="compositionally biased region" description="Acidic residues" evidence="1">
    <location>
        <begin position="12"/>
        <end position="21"/>
    </location>
</feature>
<dbReference type="GO" id="GO:0005524">
    <property type="term" value="F:ATP binding"/>
    <property type="evidence" value="ECO:0007669"/>
    <property type="project" value="InterPro"/>
</dbReference>
<dbReference type="Gene3D" id="3.30.420.510">
    <property type="match status" value="1"/>
</dbReference>
<dbReference type="GO" id="GO:0004594">
    <property type="term" value="F:pantothenate kinase activity"/>
    <property type="evidence" value="ECO:0007669"/>
    <property type="project" value="TreeGrafter"/>
</dbReference>
<dbReference type="GO" id="GO:0005829">
    <property type="term" value="C:cytosol"/>
    <property type="evidence" value="ECO:0007669"/>
    <property type="project" value="TreeGrafter"/>
</dbReference>
<dbReference type="Ensembl" id="ENSCCRT00010095890.1">
    <property type="protein sequence ID" value="ENSCCRP00010086464.1"/>
    <property type="gene ID" value="ENSCCRG00010037740.1"/>
</dbReference>
<evidence type="ECO:0000313" key="3">
    <source>
        <dbReference type="Proteomes" id="UP000694427"/>
    </source>
</evidence>
<dbReference type="Proteomes" id="UP000694427">
    <property type="component" value="Unplaced"/>
</dbReference>
<dbReference type="PANTHER" id="PTHR12280:SF25">
    <property type="entry name" value="PANTOTHENATE KINASE 2, MITOCHONDRIAL"/>
    <property type="match status" value="1"/>
</dbReference>
<dbReference type="NCBIfam" id="TIGR00555">
    <property type="entry name" value="panK_eukar"/>
    <property type="match status" value="1"/>
</dbReference>
<feature type="region of interest" description="Disordered" evidence="1">
    <location>
        <begin position="1"/>
        <end position="35"/>
    </location>
</feature>
<proteinExistence type="predicted"/>
<dbReference type="InterPro" id="IPR043129">
    <property type="entry name" value="ATPase_NBD"/>
</dbReference>
<evidence type="ECO:0000313" key="2">
    <source>
        <dbReference type="Ensembl" id="ENSCCRP00010086464.1"/>
    </source>
</evidence>
<dbReference type="InterPro" id="IPR004567">
    <property type="entry name" value="Type_II_PanK"/>
</dbReference>
<name>A0A8C1N642_CYPCA</name>
<dbReference type="FunFam" id="3.30.420.40:FF:000244">
    <property type="entry name" value="pantothenate kinase 1-like isoform X3"/>
    <property type="match status" value="1"/>
</dbReference>
<dbReference type="PANTHER" id="PTHR12280">
    <property type="entry name" value="PANTOTHENATE KINASE"/>
    <property type="match status" value="1"/>
</dbReference>
<dbReference type="GO" id="GO:0015937">
    <property type="term" value="P:coenzyme A biosynthetic process"/>
    <property type="evidence" value="ECO:0007669"/>
    <property type="project" value="InterPro"/>
</dbReference>
<keyword evidence="3" id="KW-1185">Reference proteome</keyword>
<evidence type="ECO:0000256" key="1">
    <source>
        <dbReference type="SAM" id="MobiDB-lite"/>
    </source>
</evidence>
<dbReference type="Pfam" id="PF03630">
    <property type="entry name" value="Fumble"/>
    <property type="match status" value="2"/>
</dbReference>
<dbReference type="Gene3D" id="3.30.420.40">
    <property type="match status" value="2"/>
</dbReference>
<protein>
    <submittedName>
        <fullName evidence="2">Pantothenate kinase 2</fullName>
    </submittedName>
</protein>
<reference evidence="2" key="2">
    <citation type="submission" date="2025-09" db="UniProtKB">
        <authorList>
            <consortium name="Ensembl"/>
        </authorList>
    </citation>
    <scope>IDENTIFICATION</scope>
</reference>
<accession>A0A8C1N642</accession>
<dbReference type="SUPFAM" id="SSF53067">
    <property type="entry name" value="Actin-like ATPase domain"/>
    <property type="match status" value="2"/>
</dbReference>
<organism evidence="2 3">
    <name type="scientific">Cyprinus carpio</name>
    <name type="common">Common carp</name>
    <dbReference type="NCBI Taxonomy" id="7962"/>
    <lineage>
        <taxon>Eukaryota</taxon>
        <taxon>Metazoa</taxon>
        <taxon>Chordata</taxon>
        <taxon>Craniata</taxon>
        <taxon>Vertebrata</taxon>
        <taxon>Euteleostomi</taxon>
        <taxon>Actinopterygii</taxon>
        <taxon>Neopterygii</taxon>
        <taxon>Teleostei</taxon>
        <taxon>Ostariophysi</taxon>
        <taxon>Cypriniformes</taxon>
        <taxon>Cyprinidae</taxon>
        <taxon>Cyprininae</taxon>
        <taxon>Cyprinus</taxon>
    </lineage>
</organism>
<dbReference type="GO" id="GO:0005634">
    <property type="term" value="C:nucleus"/>
    <property type="evidence" value="ECO:0007669"/>
    <property type="project" value="TreeGrafter"/>
</dbReference>
<dbReference type="AlphaFoldDB" id="A0A8C1N642"/>
<sequence length="380" mass="41969">MELNGFHCDGEGCAEEQEEEPTALRLPRSKTETPCSIIATPGAESAAAGGSALREQRISKSTPAMLRLDSLKKNRPPFPWFGMDIGGTLVKLVYFEPKDITAEEEQEEVESLKSIRRYLTSHTAYGKMGIRDVHLELSDLILWGRKGNLHFIRFPTHELPGVVSGGPPECYYFEHPTDPERCEQKAYNLENPYPLLLVNIGSGVSILAVYSKDNYKRVTGTSLGGGTFLGLCCLLTGCSTFEEALAMATEGESTRVDKLVRDIYGGDYERFGLPGWAVASSFGNMICKEKRDSVSKEDLARATLVTITNNIGSITRMCALNENIERVVFVGNFLRVNTLSMKLLAYALDYWSKGQLKALFLRHEGYFGAVGALLELPNPS</sequence>
<dbReference type="FunFam" id="3.30.420.40:FF:000392">
    <property type="entry name" value="pantothenate kinase 3-like isoform X1"/>
    <property type="match status" value="1"/>
</dbReference>